<feature type="domain" description="CAP-Gly" evidence="6">
    <location>
        <begin position="182"/>
        <end position="224"/>
    </location>
</feature>
<keyword evidence="3" id="KW-0143">Chaperone</keyword>
<evidence type="ECO:0000259" key="6">
    <source>
        <dbReference type="PROSITE" id="PS50245"/>
    </source>
</evidence>
<dbReference type="InterPro" id="IPR000626">
    <property type="entry name" value="Ubiquitin-like_dom"/>
</dbReference>
<dbReference type="InterPro" id="IPR029071">
    <property type="entry name" value="Ubiquitin-like_domsf"/>
</dbReference>
<dbReference type="InterPro" id="IPR045172">
    <property type="entry name" value="TBCB_Ubl"/>
</dbReference>
<dbReference type="GO" id="GO:0007021">
    <property type="term" value="P:tubulin complex assembly"/>
    <property type="evidence" value="ECO:0007669"/>
    <property type="project" value="InterPro"/>
</dbReference>
<dbReference type="GO" id="GO:0007023">
    <property type="term" value="P:post-chaperonin tubulin folding pathway"/>
    <property type="evidence" value="ECO:0007669"/>
    <property type="project" value="InterPro"/>
</dbReference>
<dbReference type="SMART" id="SM01052">
    <property type="entry name" value="CAP_GLY"/>
    <property type="match status" value="1"/>
</dbReference>
<dbReference type="Proteomes" id="UP000479190">
    <property type="component" value="Unassembled WGS sequence"/>
</dbReference>
<evidence type="ECO:0000256" key="4">
    <source>
        <dbReference type="ARBA" id="ARBA00025779"/>
    </source>
</evidence>
<protein>
    <recommendedName>
        <fullName evidence="6">CAP-Gly domain-containing protein</fullName>
    </recommendedName>
</protein>
<evidence type="ECO:0000256" key="5">
    <source>
        <dbReference type="SAM" id="Coils"/>
    </source>
</evidence>
<dbReference type="GO" id="GO:0043014">
    <property type="term" value="F:alpha-tubulin binding"/>
    <property type="evidence" value="ECO:0007669"/>
    <property type="project" value="InterPro"/>
</dbReference>
<dbReference type="FunFam" id="2.30.30.190:FF:000013">
    <property type="entry name" value="Tubulin-folding cofactor B"/>
    <property type="match status" value="1"/>
</dbReference>
<keyword evidence="2" id="KW-0963">Cytoplasm</keyword>
<reference evidence="7 8" key="1">
    <citation type="submission" date="2020-02" db="EMBL/GenBank/DDBJ databases">
        <authorList>
            <person name="Ferguson B K."/>
        </authorList>
    </citation>
    <scope>NUCLEOTIDE SEQUENCE [LARGE SCALE GENOMIC DNA]</scope>
</reference>
<dbReference type="OrthoDB" id="5295208at2759"/>
<gene>
    <name evidence="7" type="ORF">TBRA_LOCUS15013</name>
</gene>
<proteinExistence type="inferred from homology"/>
<dbReference type="GO" id="GO:0035371">
    <property type="term" value="C:microtubule plus-end"/>
    <property type="evidence" value="ECO:0007669"/>
    <property type="project" value="TreeGrafter"/>
</dbReference>
<dbReference type="AlphaFoldDB" id="A0A6H5J1G0"/>
<dbReference type="GO" id="GO:0051010">
    <property type="term" value="F:microtubule plus-end binding"/>
    <property type="evidence" value="ECO:0007669"/>
    <property type="project" value="TreeGrafter"/>
</dbReference>
<dbReference type="PANTHER" id="PTHR18916:SF85">
    <property type="entry name" value="TUBULIN-FOLDING COFACTOR B"/>
    <property type="match status" value="1"/>
</dbReference>
<dbReference type="SUPFAM" id="SSF54236">
    <property type="entry name" value="Ubiquitin-like"/>
    <property type="match status" value="1"/>
</dbReference>
<dbReference type="GO" id="GO:0005634">
    <property type="term" value="C:nucleus"/>
    <property type="evidence" value="ECO:0007669"/>
    <property type="project" value="TreeGrafter"/>
</dbReference>
<dbReference type="InterPro" id="IPR036859">
    <property type="entry name" value="CAP-Gly_dom_sf"/>
</dbReference>
<comment type="subcellular location">
    <subcellularLocation>
        <location evidence="1">Cytoplasm</location>
    </subcellularLocation>
</comment>
<evidence type="ECO:0000256" key="2">
    <source>
        <dbReference type="ARBA" id="ARBA00022490"/>
    </source>
</evidence>
<comment type="similarity">
    <text evidence="4">Belongs to the TBCB family.</text>
</comment>
<evidence type="ECO:0000313" key="8">
    <source>
        <dbReference type="Proteomes" id="UP000479190"/>
    </source>
</evidence>
<dbReference type="CDD" id="cd01789">
    <property type="entry name" value="Ubl_TBCB"/>
    <property type="match status" value="1"/>
</dbReference>
<dbReference type="Gene3D" id="3.10.20.90">
    <property type="entry name" value="Phosphatidylinositol 3-kinase Catalytic Subunit, Chain A, domain 1"/>
    <property type="match status" value="1"/>
</dbReference>
<accession>A0A6H5J1G0</accession>
<organism evidence="7 8">
    <name type="scientific">Trichogramma brassicae</name>
    <dbReference type="NCBI Taxonomy" id="86971"/>
    <lineage>
        <taxon>Eukaryota</taxon>
        <taxon>Metazoa</taxon>
        <taxon>Ecdysozoa</taxon>
        <taxon>Arthropoda</taxon>
        <taxon>Hexapoda</taxon>
        <taxon>Insecta</taxon>
        <taxon>Pterygota</taxon>
        <taxon>Neoptera</taxon>
        <taxon>Endopterygota</taxon>
        <taxon>Hymenoptera</taxon>
        <taxon>Apocrita</taxon>
        <taxon>Proctotrupomorpha</taxon>
        <taxon>Chalcidoidea</taxon>
        <taxon>Trichogrammatidae</taxon>
        <taxon>Trichogramma</taxon>
    </lineage>
</organism>
<dbReference type="PANTHER" id="PTHR18916">
    <property type="entry name" value="DYNACTIN 1-RELATED MICROTUBULE-BINDING"/>
    <property type="match status" value="1"/>
</dbReference>
<dbReference type="GO" id="GO:0031122">
    <property type="term" value="P:cytoplasmic microtubule organization"/>
    <property type="evidence" value="ECO:0007669"/>
    <property type="project" value="TreeGrafter"/>
</dbReference>
<dbReference type="InterPro" id="IPR000938">
    <property type="entry name" value="CAP-Gly_domain"/>
</dbReference>
<sequence>MDMINNTSSEYLNVTITNSNNIGHSIERRFKKDLIIQEFKNKLELLVGGQSNSMKLEVYNENNDIVCKINDNDRALGLYPIKDGMRIHVILNSEADAADPSAVEKFELSEDQYASRSDTVKAFLKEHKLGKYNEEETKRKEEEKQKELENEEKLIKSMKIGDRCEVNVPGAPKRKATIMYLGKTEFKSGWWVGVKYDEPFGKNNGSVAGKKYFECIDKYGGFVKPAHVVIGDFPEDDFDLDEEL</sequence>
<dbReference type="Gene3D" id="2.30.30.190">
    <property type="entry name" value="CAP Gly-rich-like domain"/>
    <property type="match status" value="1"/>
</dbReference>
<feature type="coiled-coil region" evidence="5">
    <location>
        <begin position="131"/>
        <end position="158"/>
    </location>
</feature>
<dbReference type="Pfam" id="PF14560">
    <property type="entry name" value="Ubiquitin_2"/>
    <property type="match status" value="1"/>
</dbReference>
<dbReference type="Pfam" id="PF01302">
    <property type="entry name" value="CAP_GLY"/>
    <property type="match status" value="1"/>
</dbReference>
<dbReference type="PROSITE" id="PS50245">
    <property type="entry name" value="CAP_GLY_2"/>
    <property type="match status" value="1"/>
</dbReference>
<keyword evidence="5" id="KW-0175">Coiled coil</keyword>
<dbReference type="GO" id="GO:0005829">
    <property type="term" value="C:cytosol"/>
    <property type="evidence" value="ECO:0007669"/>
    <property type="project" value="UniProtKB-ARBA"/>
</dbReference>
<dbReference type="SUPFAM" id="SSF74924">
    <property type="entry name" value="Cap-Gly domain"/>
    <property type="match status" value="1"/>
</dbReference>
<evidence type="ECO:0000256" key="3">
    <source>
        <dbReference type="ARBA" id="ARBA00023186"/>
    </source>
</evidence>
<dbReference type="PROSITE" id="PS00845">
    <property type="entry name" value="CAP_GLY_1"/>
    <property type="match status" value="1"/>
</dbReference>
<dbReference type="GO" id="GO:0005938">
    <property type="term" value="C:cell cortex"/>
    <property type="evidence" value="ECO:0007669"/>
    <property type="project" value="TreeGrafter"/>
</dbReference>
<keyword evidence="8" id="KW-1185">Reference proteome</keyword>
<name>A0A6H5J1G0_9HYME</name>
<evidence type="ECO:0000256" key="1">
    <source>
        <dbReference type="ARBA" id="ARBA00004496"/>
    </source>
</evidence>
<evidence type="ECO:0000313" key="7">
    <source>
        <dbReference type="EMBL" id="CAB0043425.1"/>
    </source>
</evidence>
<dbReference type="EMBL" id="CADCXV010001316">
    <property type="protein sequence ID" value="CAB0043425.1"/>
    <property type="molecule type" value="Genomic_DNA"/>
</dbReference>